<feature type="compositionally biased region" description="Basic and acidic residues" evidence="1">
    <location>
        <begin position="131"/>
        <end position="141"/>
    </location>
</feature>
<proteinExistence type="predicted"/>
<keyword evidence="4" id="KW-1185">Reference proteome</keyword>
<evidence type="ECO:0000256" key="1">
    <source>
        <dbReference type="SAM" id="MobiDB-lite"/>
    </source>
</evidence>
<protein>
    <submittedName>
        <fullName evidence="3">Uncharacterized protein</fullName>
    </submittedName>
</protein>
<feature type="compositionally biased region" description="Acidic residues" evidence="1">
    <location>
        <begin position="142"/>
        <end position="154"/>
    </location>
</feature>
<comment type="caution">
    <text evidence="3">The sequence shown here is derived from an EMBL/GenBank/DDBJ whole genome shotgun (WGS) entry which is preliminary data.</text>
</comment>
<accession>A0A1Y2ANE0</accession>
<dbReference type="EMBL" id="MCOG01000227">
    <property type="protein sequence ID" value="ORY24032.1"/>
    <property type="molecule type" value="Genomic_DNA"/>
</dbReference>
<dbReference type="Proteomes" id="UP000193920">
    <property type="component" value="Unassembled WGS sequence"/>
</dbReference>
<reference evidence="3 4" key="1">
    <citation type="submission" date="2016-08" db="EMBL/GenBank/DDBJ databases">
        <title>A Parts List for Fungal Cellulosomes Revealed by Comparative Genomics.</title>
        <authorList>
            <consortium name="DOE Joint Genome Institute"/>
            <person name="Haitjema C.H."/>
            <person name="Gilmore S.P."/>
            <person name="Henske J.K."/>
            <person name="Solomon K.V."/>
            <person name="De Groot R."/>
            <person name="Kuo A."/>
            <person name="Mondo S.J."/>
            <person name="Salamov A.A."/>
            <person name="Labutti K."/>
            <person name="Zhao Z."/>
            <person name="Chiniquy J."/>
            <person name="Barry K."/>
            <person name="Brewer H.M."/>
            <person name="Purvine S.O."/>
            <person name="Wright A.T."/>
            <person name="Boxma B."/>
            <person name="Van Alen T."/>
            <person name="Hackstein J.H."/>
            <person name="Baker S.E."/>
            <person name="Grigoriev I.V."/>
            <person name="O'Malley M.A."/>
        </authorList>
    </citation>
    <scope>NUCLEOTIDE SEQUENCE [LARGE SCALE GENOMIC DNA]</scope>
    <source>
        <strain evidence="3 4">G1</strain>
    </source>
</reference>
<gene>
    <name evidence="3" type="ORF">LY90DRAFT_118112</name>
</gene>
<feature type="compositionally biased region" description="Acidic residues" evidence="1">
    <location>
        <begin position="97"/>
        <end position="111"/>
    </location>
</feature>
<dbReference type="AlphaFoldDB" id="A0A1Y2ANE0"/>
<keyword evidence="2" id="KW-0732">Signal</keyword>
<evidence type="ECO:0000313" key="4">
    <source>
        <dbReference type="Proteomes" id="UP000193920"/>
    </source>
</evidence>
<organism evidence="3 4">
    <name type="scientific">Neocallimastix californiae</name>
    <dbReference type="NCBI Taxonomy" id="1754190"/>
    <lineage>
        <taxon>Eukaryota</taxon>
        <taxon>Fungi</taxon>
        <taxon>Fungi incertae sedis</taxon>
        <taxon>Chytridiomycota</taxon>
        <taxon>Chytridiomycota incertae sedis</taxon>
        <taxon>Neocallimastigomycetes</taxon>
        <taxon>Neocallimastigales</taxon>
        <taxon>Neocallimastigaceae</taxon>
        <taxon>Neocallimastix</taxon>
    </lineage>
</organism>
<dbReference type="STRING" id="1754190.A0A1Y2ANE0"/>
<feature type="chain" id="PRO_5013005553" evidence="2">
    <location>
        <begin position="19"/>
        <end position="194"/>
    </location>
</feature>
<feature type="compositionally biased region" description="Acidic residues" evidence="1">
    <location>
        <begin position="118"/>
        <end position="130"/>
    </location>
</feature>
<name>A0A1Y2ANE0_9FUNG</name>
<evidence type="ECO:0000313" key="3">
    <source>
        <dbReference type="EMBL" id="ORY24032.1"/>
    </source>
</evidence>
<feature type="compositionally biased region" description="Acidic residues" evidence="1">
    <location>
        <begin position="54"/>
        <end position="89"/>
    </location>
</feature>
<feature type="region of interest" description="Disordered" evidence="1">
    <location>
        <begin position="28"/>
        <end position="156"/>
    </location>
</feature>
<feature type="signal peptide" evidence="2">
    <location>
        <begin position="1"/>
        <end position="18"/>
    </location>
</feature>
<evidence type="ECO:0000256" key="2">
    <source>
        <dbReference type="SAM" id="SignalP"/>
    </source>
</evidence>
<sequence>MKFQTILLFAAATSFAFANSLEVSDTEDVAPVNEDAGVASEPEAPADETKAEENPADEDAQENPADEDVEKPEDDVAENDTPADDETKDDETKSDETPADAEGSDDYDEENGQATDAADGEGSDDYNDEEGTGKVEDQDVKDAEEDSADEEEGVDGTTVAAGIAGAAALSSAGIFLWVKRSKQSAVESNPLTMV</sequence>